<gene>
    <name evidence="1" type="ORF">GJ697_25285</name>
</gene>
<evidence type="ECO:0000313" key="2">
    <source>
        <dbReference type="Proteomes" id="UP000481037"/>
    </source>
</evidence>
<organism evidence="1 2">
    <name type="scientific">Duganella alba</name>
    <dbReference type="NCBI Taxonomy" id="2666081"/>
    <lineage>
        <taxon>Bacteria</taxon>
        <taxon>Pseudomonadati</taxon>
        <taxon>Pseudomonadota</taxon>
        <taxon>Betaproteobacteria</taxon>
        <taxon>Burkholderiales</taxon>
        <taxon>Oxalobacteraceae</taxon>
        <taxon>Telluria group</taxon>
        <taxon>Duganella</taxon>
    </lineage>
</organism>
<dbReference type="InterPro" id="IPR014710">
    <property type="entry name" value="RmlC-like_jellyroll"/>
</dbReference>
<dbReference type="PROSITE" id="PS51257">
    <property type="entry name" value="PROKAR_LIPOPROTEIN"/>
    <property type="match status" value="1"/>
</dbReference>
<dbReference type="EMBL" id="WKJM01000029">
    <property type="protein sequence ID" value="MRX11143.1"/>
    <property type="molecule type" value="Genomic_DNA"/>
</dbReference>
<accession>A0A6L5QMV6</accession>
<dbReference type="AlphaFoldDB" id="A0A6L5QMV6"/>
<comment type="caution">
    <text evidence="1">The sequence shown here is derived from an EMBL/GenBank/DDBJ whole genome shotgun (WGS) entry which is preliminary data.</text>
</comment>
<name>A0A6L5QMV6_9BURK</name>
<proteinExistence type="predicted"/>
<evidence type="ECO:0000313" key="1">
    <source>
        <dbReference type="EMBL" id="MRX11143.1"/>
    </source>
</evidence>
<sequence length="160" mass="18088">MNIARYLLAAAFAIAVGGCTTQEPHMKQSVTYLHLLKKTPFFTRLDKRQLQWVIDHSTEWEAQAGMEVSNRLDANDHIWILLDGGWQIEQGGQVLKAGHADAAKWYGGEHVALLPPDSRLIANQHSYVMRIARADFEAMLARRFDFTQHLAQGEAFYGAH</sequence>
<dbReference type="Gene3D" id="2.60.120.10">
    <property type="entry name" value="Jelly Rolls"/>
    <property type="match status" value="1"/>
</dbReference>
<keyword evidence="2" id="KW-1185">Reference proteome</keyword>
<reference evidence="1 2" key="1">
    <citation type="submission" date="2019-11" db="EMBL/GenBank/DDBJ databases">
        <title>Novel species isolated from a subtropical stream in China.</title>
        <authorList>
            <person name="Lu H."/>
        </authorList>
    </citation>
    <scope>NUCLEOTIDE SEQUENCE [LARGE SCALE GENOMIC DNA]</scope>
    <source>
        <strain evidence="1 2">FT25W</strain>
    </source>
</reference>
<dbReference type="RefSeq" id="WP_154369222.1">
    <property type="nucleotide sequence ID" value="NZ_WKJM01000029.1"/>
</dbReference>
<dbReference type="InterPro" id="IPR018490">
    <property type="entry name" value="cNMP-bd_dom_sf"/>
</dbReference>
<evidence type="ECO:0008006" key="3">
    <source>
        <dbReference type="Google" id="ProtNLM"/>
    </source>
</evidence>
<dbReference type="SUPFAM" id="SSF51206">
    <property type="entry name" value="cAMP-binding domain-like"/>
    <property type="match status" value="1"/>
</dbReference>
<dbReference type="Proteomes" id="UP000481037">
    <property type="component" value="Unassembled WGS sequence"/>
</dbReference>
<protein>
    <recommendedName>
        <fullName evidence="3">Cyclic nucleotide-binding domain-containing protein</fullName>
    </recommendedName>
</protein>